<keyword evidence="6" id="KW-0937">Abscisic acid biosynthesis</keyword>
<comment type="catalytic activity">
    <reaction evidence="12">
        <text>9'-cis-neoxanthin + O2 = (3S,5R,6R)-3,5-dihydroxy-6,7-didehydro-5,6-dihydro-12'-apo-beta-caroten-12'-al + 2-cis,4-trans-xanthoxin</text>
        <dbReference type="Rhea" id="RHEA:19677"/>
        <dbReference type="ChEBI" id="CHEBI:15379"/>
        <dbReference type="ChEBI" id="CHEBI:32304"/>
        <dbReference type="ChEBI" id="CHEBI:34596"/>
        <dbReference type="ChEBI" id="CHEBI:35306"/>
        <dbReference type="EC" id="1.13.11.51"/>
    </reaction>
</comment>
<dbReference type="PANTHER" id="PTHR10543">
    <property type="entry name" value="BETA-CAROTENE DIOXYGENASE"/>
    <property type="match status" value="1"/>
</dbReference>
<keyword evidence="16" id="KW-1133">Transmembrane helix</keyword>
<keyword evidence="4" id="KW-0934">Plastid</keyword>
<keyword evidence="18" id="KW-1185">Reference proteome</keyword>
<evidence type="ECO:0000313" key="18">
    <source>
        <dbReference type="Proteomes" id="UP000289738"/>
    </source>
</evidence>
<dbReference type="InterPro" id="IPR004294">
    <property type="entry name" value="Carotenoid_Oase"/>
</dbReference>
<evidence type="ECO:0000256" key="14">
    <source>
        <dbReference type="ARBA" id="ARBA00048369"/>
    </source>
</evidence>
<evidence type="ECO:0000256" key="11">
    <source>
        <dbReference type="ARBA" id="ARBA00035929"/>
    </source>
</evidence>
<dbReference type="GO" id="GO:0009688">
    <property type="term" value="P:abscisic acid biosynthetic process"/>
    <property type="evidence" value="ECO:0007669"/>
    <property type="project" value="UniProtKB-KW"/>
</dbReference>
<evidence type="ECO:0000256" key="6">
    <source>
        <dbReference type="ARBA" id="ARBA00022865"/>
    </source>
</evidence>
<reference evidence="17 18" key="1">
    <citation type="submission" date="2019-01" db="EMBL/GenBank/DDBJ databases">
        <title>Sequencing of cultivated peanut Arachis hypogaea provides insights into genome evolution and oil improvement.</title>
        <authorList>
            <person name="Chen X."/>
        </authorList>
    </citation>
    <scope>NUCLEOTIDE SEQUENCE [LARGE SCALE GENOMIC DNA]</scope>
    <source>
        <strain evidence="18">cv. Fuhuasheng</strain>
        <tissue evidence="17">Leaves</tissue>
    </source>
</reference>
<feature type="binding site" evidence="15">
    <location>
        <position position="163"/>
    </location>
    <ligand>
        <name>Fe cation</name>
        <dbReference type="ChEBI" id="CHEBI:24875"/>
        <note>catalytic</note>
    </ligand>
</feature>
<comment type="caution">
    <text evidence="17">The sequence shown here is derived from an EMBL/GenBank/DDBJ whole genome shotgun (WGS) entry which is preliminary data.</text>
</comment>
<keyword evidence="10 15" id="KW-0408">Iron</keyword>
<name>A0A445A056_ARAHY</name>
<keyword evidence="5 15" id="KW-0479">Metal-binding</keyword>
<evidence type="ECO:0000256" key="2">
    <source>
        <dbReference type="ARBA" id="ARBA00006787"/>
    </source>
</evidence>
<accession>A0A445A056</accession>
<gene>
    <name evidence="17" type="ORF">Ahy_B03g064693</name>
</gene>
<keyword evidence="8" id="KW-0223">Dioxygenase</keyword>
<dbReference type="STRING" id="3818.A0A445A056"/>
<keyword evidence="3" id="KW-0150">Chloroplast</keyword>
<dbReference type="EC" id="1.13.11.51" evidence="13"/>
<evidence type="ECO:0000256" key="9">
    <source>
        <dbReference type="ARBA" id="ARBA00023002"/>
    </source>
</evidence>
<evidence type="ECO:0000256" key="10">
    <source>
        <dbReference type="ARBA" id="ARBA00023004"/>
    </source>
</evidence>
<evidence type="ECO:0000256" key="8">
    <source>
        <dbReference type="ARBA" id="ARBA00022964"/>
    </source>
</evidence>
<organism evidence="17 18">
    <name type="scientific">Arachis hypogaea</name>
    <name type="common">Peanut</name>
    <dbReference type="NCBI Taxonomy" id="3818"/>
    <lineage>
        <taxon>Eukaryota</taxon>
        <taxon>Viridiplantae</taxon>
        <taxon>Streptophyta</taxon>
        <taxon>Embryophyta</taxon>
        <taxon>Tracheophyta</taxon>
        <taxon>Spermatophyta</taxon>
        <taxon>Magnoliopsida</taxon>
        <taxon>eudicotyledons</taxon>
        <taxon>Gunneridae</taxon>
        <taxon>Pentapetalae</taxon>
        <taxon>rosids</taxon>
        <taxon>fabids</taxon>
        <taxon>Fabales</taxon>
        <taxon>Fabaceae</taxon>
        <taxon>Papilionoideae</taxon>
        <taxon>50 kb inversion clade</taxon>
        <taxon>dalbergioids sensu lato</taxon>
        <taxon>Dalbergieae</taxon>
        <taxon>Pterocarpus clade</taxon>
        <taxon>Arachis</taxon>
    </lineage>
</organism>
<sequence>MDSSSDDEDDRHNLIDQNVRKLPTLPSTSTTAGTTAFHVKDFNSSTRRFQLQKRYIFLILTVVVLFSITEIRHGPIVSFTSDCLTSQMKETELRAINLLREPLNCLELNFSAQCIIFDPNQLEGLISISLNREIQQILLNPYRTDGTKSKDVEISLKVLTMMHDFAITENFVLVADQQVVFKVGKMKRGGSPVVYDKEKVSRFGILDKNSTDSDSIRWIVVPKCFCFHLWNAWQEKEIDECVIGDKVELEDRKINKKDYNLWRKICELGSRDGEQEQAWKFAYLELAEPWPNVSGLAEVDLSYDEVKKHINGNEKF</sequence>
<evidence type="ECO:0000256" key="7">
    <source>
        <dbReference type="ARBA" id="ARBA00022946"/>
    </source>
</evidence>
<dbReference type="PANTHER" id="PTHR10543:SF26">
    <property type="entry name" value="9-CIS-EPOXYCAROTENOID DIOXYGENASE NCED3, CHLOROPLASTIC"/>
    <property type="match status" value="1"/>
</dbReference>
<protein>
    <recommendedName>
        <fullName evidence="13">9-cis-epoxycarotenoid dioxygenase</fullName>
        <ecNumber evidence="13">1.13.11.51</ecNumber>
    </recommendedName>
</protein>
<evidence type="ECO:0000256" key="13">
    <source>
        <dbReference type="ARBA" id="ARBA00039007"/>
    </source>
</evidence>
<dbReference type="Proteomes" id="UP000289738">
    <property type="component" value="Chromosome B03"/>
</dbReference>
<comment type="subcellular location">
    <subcellularLocation>
        <location evidence="1">Plastid</location>
        <location evidence="1">Chloroplast</location>
    </subcellularLocation>
</comment>
<evidence type="ECO:0000256" key="16">
    <source>
        <dbReference type="SAM" id="Phobius"/>
    </source>
</evidence>
<proteinExistence type="inferred from homology"/>
<evidence type="ECO:0000256" key="12">
    <source>
        <dbReference type="ARBA" id="ARBA00036784"/>
    </source>
</evidence>
<comment type="cofactor">
    <cofactor evidence="15">
        <name>Fe(2+)</name>
        <dbReference type="ChEBI" id="CHEBI:29033"/>
    </cofactor>
    <text evidence="15">Binds 1 Fe(2+) ion per subunit.</text>
</comment>
<keyword evidence="16" id="KW-0812">Transmembrane</keyword>
<evidence type="ECO:0000313" key="17">
    <source>
        <dbReference type="EMBL" id="RYR19801.1"/>
    </source>
</evidence>
<dbReference type="EMBL" id="SDMP01000013">
    <property type="protein sequence ID" value="RYR19801.1"/>
    <property type="molecule type" value="Genomic_DNA"/>
</dbReference>
<evidence type="ECO:0000256" key="5">
    <source>
        <dbReference type="ARBA" id="ARBA00022723"/>
    </source>
</evidence>
<keyword evidence="9" id="KW-0560">Oxidoreductase</keyword>
<dbReference type="Pfam" id="PF03055">
    <property type="entry name" value="RPE65"/>
    <property type="match status" value="1"/>
</dbReference>
<feature type="binding site" evidence="15">
    <location>
        <position position="228"/>
    </location>
    <ligand>
        <name>Fe cation</name>
        <dbReference type="ChEBI" id="CHEBI:24875"/>
        <note>catalytic</note>
    </ligand>
</feature>
<evidence type="ECO:0000256" key="1">
    <source>
        <dbReference type="ARBA" id="ARBA00004229"/>
    </source>
</evidence>
<dbReference type="GO" id="GO:0009570">
    <property type="term" value="C:chloroplast stroma"/>
    <property type="evidence" value="ECO:0007669"/>
    <property type="project" value="TreeGrafter"/>
</dbReference>
<evidence type="ECO:0000256" key="3">
    <source>
        <dbReference type="ARBA" id="ARBA00022528"/>
    </source>
</evidence>
<dbReference type="GO" id="GO:0016121">
    <property type="term" value="P:carotene catabolic process"/>
    <property type="evidence" value="ECO:0007669"/>
    <property type="project" value="TreeGrafter"/>
</dbReference>
<comment type="catalytic activity">
    <reaction evidence="11">
        <text>9-cis-violaxanthin + O2 = (3S,5R,6S)-5,6-epoxy-3-hydroxy-5,6-dihydro-12'-apo-beta-caroten-12'-al + 2-cis,4-trans-xanthoxin</text>
        <dbReference type="Rhea" id="RHEA:16541"/>
        <dbReference type="ChEBI" id="CHEBI:15379"/>
        <dbReference type="ChEBI" id="CHEBI:32304"/>
        <dbReference type="ChEBI" id="CHEBI:34597"/>
        <dbReference type="ChEBI" id="CHEBI:35305"/>
        <dbReference type="EC" id="1.13.11.51"/>
    </reaction>
</comment>
<keyword evidence="16" id="KW-0472">Membrane</keyword>
<dbReference type="GO" id="GO:0046872">
    <property type="term" value="F:metal ion binding"/>
    <property type="evidence" value="ECO:0007669"/>
    <property type="project" value="UniProtKB-KW"/>
</dbReference>
<evidence type="ECO:0000256" key="15">
    <source>
        <dbReference type="PIRSR" id="PIRSR604294-1"/>
    </source>
</evidence>
<evidence type="ECO:0000256" key="4">
    <source>
        <dbReference type="ARBA" id="ARBA00022640"/>
    </source>
</evidence>
<feature type="transmembrane region" description="Helical" evidence="16">
    <location>
        <begin position="55"/>
        <end position="73"/>
    </location>
</feature>
<dbReference type="GO" id="GO:0045549">
    <property type="term" value="F:9-cis-epoxycarotenoid dioxygenase activity"/>
    <property type="evidence" value="ECO:0007669"/>
    <property type="project" value="UniProtKB-EC"/>
</dbReference>
<comment type="similarity">
    <text evidence="2">Belongs to the carotenoid oxygenase family.</text>
</comment>
<comment type="catalytic activity">
    <reaction evidence="14">
        <text>a 9-cis-epoxycarotenoid + O2 = a 12'-apo-carotenal + 2-cis,4-trans-xanthoxin</text>
        <dbReference type="Rhea" id="RHEA:23328"/>
        <dbReference type="ChEBI" id="CHEBI:15379"/>
        <dbReference type="ChEBI" id="CHEBI:32304"/>
        <dbReference type="ChEBI" id="CHEBI:51972"/>
        <dbReference type="ChEBI" id="CHEBI:51973"/>
        <dbReference type="EC" id="1.13.11.51"/>
    </reaction>
</comment>
<keyword evidence="7" id="KW-0809">Transit peptide</keyword>
<dbReference type="AlphaFoldDB" id="A0A445A056"/>